<dbReference type="OMA" id="CDQENIL"/>
<feature type="compositionally biased region" description="Basic residues" evidence="1">
    <location>
        <begin position="11"/>
        <end position="22"/>
    </location>
</feature>
<dbReference type="AlphaFoldDB" id="G0QVU4"/>
<reference evidence="2 3" key="1">
    <citation type="submission" date="2011-07" db="EMBL/GenBank/DDBJ databases">
        <authorList>
            <person name="Coyne R."/>
            <person name="Brami D."/>
            <person name="Johnson J."/>
            <person name="Hostetler J."/>
            <person name="Hannick L."/>
            <person name="Clark T."/>
            <person name="Cassidy-Hanley D."/>
            <person name="Inman J."/>
        </authorList>
    </citation>
    <scope>NUCLEOTIDE SEQUENCE [LARGE SCALE GENOMIC DNA]</scope>
    <source>
        <strain evidence="2 3">G5</strain>
    </source>
</reference>
<dbReference type="RefSeq" id="XP_004032253.1">
    <property type="nucleotide sequence ID" value="XM_004032205.1"/>
</dbReference>
<evidence type="ECO:0000256" key="1">
    <source>
        <dbReference type="SAM" id="MobiDB-lite"/>
    </source>
</evidence>
<dbReference type="GeneID" id="14906780"/>
<organism evidence="2 3">
    <name type="scientific">Ichthyophthirius multifiliis</name>
    <name type="common">White spot disease agent</name>
    <name type="synonym">Ich</name>
    <dbReference type="NCBI Taxonomy" id="5932"/>
    <lineage>
        <taxon>Eukaryota</taxon>
        <taxon>Sar</taxon>
        <taxon>Alveolata</taxon>
        <taxon>Ciliophora</taxon>
        <taxon>Intramacronucleata</taxon>
        <taxon>Oligohymenophorea</taxon>
        <taxon>Hymenostomatida</taxon>
        <taxon>Ophryoglenina</taxon>
        <taxon>Ichthyophthirius</taxon>
    </lineage>
</organism>
<dbReference type="eggNOG" id="ENOG502R31Q">
    <property type="taxonomic scope" value="Eukaryota"/>
</dbReference>
<dbReference type="InParanoid" id="G0QVU4"/>
<dbReference type="Proteomes" id="UP000008983">
    <property type="component" value="Unassembled WGS sequence"/>
</dbReference>
<feature type="region of interest" description="Disordered" evidence="1">
    <location>
        <begin position="1"/>
        <end position="86"/>
    </location>
</feature>
<evidence type="ECO:0000313" key="2">
    <source>
        <dbReference type="EMBL" id="EGR30666.1"/>
    </source>
</evidence>
<protein>
    <submittedName>
        <fullName evidence="2">Uncharacterized protein</fullName>
    </submittedName>
</protein>
<gene>
    <name evidence="2" type="ORF">IMG5_126470</name>
</gene>
<accession>G0QVU4</accession>
<feature type="compositionally biased region" description="Basic residues" evidence="1">
    <location>
        <begin position="30"/>
        <end position="43"/>
    </location>
</feature>
<keyword evidence="3" id="KW-1185">Reference proteome</keyword>
<proteinExistence type="predicted"/>
<dbReference type="EMBL" id="GL983961">
    <property type="protein sequence ID" value="EGR30666.1"/>
    <property type="molecule type" value="Genomic_DNA"/>
</dbReference>
<sequence length="347" mass="40079">MGSPDYQKYKKDSKKKKRRHSPTRSSSHSSKSHNRDPKKKHKQHSDIPQQQQISDKQNVLLNSSKNHPQNTLPQQMDPSQYNPLRIPTIGQLPGSYRPPMMNPGMMRGPMRPGMVLPPNMMKGVPPYMSVMQGMKPPFPPIMNPTGNFMNTNPLMGGQEMEEPFKKIQKMGQQQFKKGGEFQESFVVFKNYYLVRDLVEVLQNCCLSVNLGGLEIIYLVCQKALEDMQIKCKDSGLKQIQENIQNLLVNLNKDFKKELKKNNKESIQKDEVFLKNIIQDVKNIDYLIIKLINENKDWNDVFNTLSINGSSLDLQNILESQVDQQVSEMNDFQQNKLYQECLKLFQNS</sequence>
<feature type="compositionally biased region" description="Polar residues" evidence="1">
    <location>
        <begin position="46"/>
        <end position="82"/>
    </location>
</feature>
<evidence type="ECO:0000313" key="3">
    <source>
        <dbReference type="Proteomes" id="UP000008983"/>
    </source>
</evidence>
<name>G0QVU4_ICHMU</name>